<keyword evidence="2 9" id="KW-0479">Metal-binding</keyword>
<keyword evidence="10" id="KW-0732">Signal</keyword>
<keyword evidence="3 9" id="KW-0378">Hydrolase</keyword>
<comment type="caution">
    <text evidence="12">The sequence shown here is derived from an EMBL/GenBank/DDBJ whole genome shotgun (WGS) entry which is preliminary data.</text>
</comment>
<reference evidence="12" key="1">
    <citation type="submission" date="2023-10" db="EMBL/GenBank/DDBJ databases">
        <authorList>
            <person name="Chen Y."/>
            <person name="Shah S."/>
            <person name="Dougan E. K."/>
            <person name="Thang M."/>
            <person name="Chan C."/>
        </authorList>
    </citation>
    <scope>NUCLEOTIDE SEQUENCE [LARGE SCALE GENOMIC DNA]</scope>
</reference>
<dbReference type="InterPro" id="IPR030400">
    <property type="entry name" value="Sedolisin_dom"/>
</dbReference>
<evidence type="ECO:0000256" key="2">
    <source>
        <dbReference type="ARBA" id="ARBA00022723"/>
    </source>
</evidence>
<feature type="chain" id="PRO_5047356540" description="subtilisin" evidence="10">
    <location>
        <begin position="21"/>
        <end position="604"/>
    </location>
</feature>
<dbReference type="PROSITE" id="PS51695">
    <property type="entry name" value="SEDOLISIN"/>
    <property type="match status" value="1"/>
</dbReference>
<proteinExistence type="predicted"/>
<dbReference type="PANTHER" id="PTHR14218:SF15">
    <property type="entry name" value="TRIPEPTIDYL-PEPTIDASE 1"/>
    <property type="match status" value="1"/>
</dbReference>
<dbReference type="CDD" id="cd11377">
    <property type="entry name" value="Pro-peptidase_S53"/>
    <property type="match status" value="1"/>
</dbReference>
<organism evidence="12 13">
    <name type="scientific">Prorocentrum cordatum</name>
    <dbReference type="NCBI Taxonomy" id="2364126"/>
    <lineage>
        <taxon>Eukaryota</taxon>
        <taxon>Sar</taxon>
        <taxon>Alveolata</taxon>
        <taxon>Dinophyceae</taxon>
        <taxon>Prorocentrales</taxon>
        <taxon>Prorocentraceae</taxon>
        <taxon>Prorocentrum</taxon>
    </lineage>
</organism>
<evidence type="ECO:0000256" key="6">
    <source>
        <dbReference type="ARBA" id="ARBA00023145"/>
    </source>
</evidence>
<evidence type="ECO:0000256" key="7">
    <source>
        <dbReference type="ARBA" id="ARBA00023529"/>
    </source>
</evidence>
<feature type="binding site" evidence="9">
    <location>
        <position position="546"/>
    </location>
    <ligand>
        <name>Ca(2+)</name>
        <dbReference type="ChEBI" id="CHEBI:29108"/>
    </ligand>
</feature>
<evidence type="ECO:0000313" key="12">
    <source>
        <dbReference type="EMBL" id="CAK0906073.1"/>
    </source>
</evidence>
<keyword evidence="5 9" id="KW-0106">Calcium</keyword>
<gene>
    <name evidence="12" type="ORF">PCOR1329_LOCUS81540</name>
</gene>
<evidence type="ECO:0000259" key="11">
    <source>
        <dbReference type="PROSITE" id="PS51695"/>
    </source>
</evidence>
<dbReference type="CDD" id="cd04056">
    <property type="entry name" value="Peptidases_S53"/>
    <property type="match status" value="1"/>
</dbReference>
<feature type="signal peptide" evidence="10">
    <location>
        <begin position="1"/>
        <end position="20"/>
    </location>
</feature>
<evidence type="ECO:0000256" key="8">
    <source>
        <dbReference type="ARBA" id="ARBA00023619"/>
    </source>
</evidence>
<evidence type="ECO:0000256" key="10">
    <source>
        <dbReference type="SAM" id="SignalP"/>
    </source>
</evidence>
<evidence type="ECO:0000256" key="9">
    <source>
        <dbReference type="PROSITE-ProRule" id="PRU01032"/>
    </source>
</evidence>
<dbReference type="Proteomes" id="UP001189429">
    <property type="component" value="Unassembled WGS sequence"/>
</dbReference>
<dbReference type="InterPro" id="IPR036852">
    <property type="entry name" value="Peptidase_S8/S53_dom_sf"/>
</dbReference>
<dbReference type="EC" id="3.4.21.62" evidence="8"/>
<protein>
    <recommendedName>
        <fullName evidence="8">subtilisin</fullName>
        <ecNumber evidence="8">3.4.21.62</ecNumber>
    </recommendedName>
</protein>
<comment type="catalytic activity">
    <reaction evidence="7">
        <text>Hydrolysis of proteins with broad specificity for peptide bonds, and a preference for a large uncharged residue in P1. Hydrolyzes peptide amides.</text>
        <dbReference type="EC" id="3.4.21.62"/>
    </reaction>
</comment>
<name>A0ABN9Y2K4_9DINO</name>
<dbReference type="PANTHER" id="PTHR14218">
    <property type="entry name" value="PROTEASE S8 TRIPEPTIDYL PEPTIDASE I CLN2"/>
    <property type="match status" value="1"/>
</dbReference>
<dbReference type="InterPro" id="IPR015366">
    <property type="entry name" value="S53_propep"/>
</dbReference>
<feature type="active site" description="Charge relay system" evidence="9">
    <location>
        <position position="505"/>
    </location>
</feature>
<keyword evidence="13" id="KW-1185">Reference proteome</keyword>
<sequence length="604" mass="65325">MIHVRVSLLTLFVTTSSSLADVRGNWEHRDDFVEHVGLPDAHHDVVIAVKQRNLAALEKITLAVSDPSHPSYGQHLGHDQVHQMTANPAAAEAVRAWCETHGLMLAAASSHDEYLTVTAPFSIWNRLLRSKFITMRHVETGHQVQRSREFTMPAGLEAHVSHIFNVVELPLRTGPGPQVLHLTGTESRRREPWEDLPYPYPCKSTMKLACWNYRYNQTSNDASGQSQMVFGQKGAYMAPDDIALWGGSNGVSLDKQDFQCPNGGCSTTACKGYDPDMRSNGHLCVEGNMDAQFISGIGQGANNTFYLNTNLDTPFLEFITHISSMATPPGSVSISYGSYEHEMDHAVMDHFATEAMKLGAQGVSILSASGDDGVAGYRARNDTSKCRYTATFPSSCPWVTSVGGTQNAENDPDDHEVHTLQEYAANAVEQQGPYFKVTTQGGFSDYFGVPPYQAAAVRAYFATAASRRAAPGYNLTGRGFPDIASNAINFQTFINSSPALVCGTSGSAPSVAGMVSAANAARARQGKSRLGFLNPLLYARPQILNDISHGWNNCTAVVGFCCKQGFTGASGWDPLVGLGSPSYVRLLKESGAEAPNSDSLRVLV</sequence>
<evidence type="ECO:0000256" key="1">
    <source>
        <dbReference type="ARBA" id="ARBA00022670"/>
    </source>
</evidence>
<dbReference type="EMBL" id="CAUYUJ010021638">
    <property type="protein sequence ID" value="CAK0906073.1"/>
    <property type="molecule type" value="Genomic_DNA"/>
</dbReference>
<evidence type="ECO:0000256" key="5">
    <source>
        <dbReference type="ARBA" id="ARBA00022837"/>
    </source>
</evidence>
<evidence type="ECO:0000313" key="13">
    <source>
        <dbReference type="Proteomes" id="UP001189429"/>
    </source>
</evidence>
<feature type="binding site" evidence="9">
    <location>
        <position position="571"/>
    </location>
    <ligand>
        <name>Ca(2+)</name>
        <dbReference type="ChEBI" id="CHEBI:29108"/>
    </ligand>
</feature>
<dbReference type="SUPFAM" id="SSF52743">
    <property type="entry name" value="Subtilisin-like"/>
    <property type="match status" value="1"/>
</dbReference>
<dbReference type="InterPro" id="IPR050819">
    <property type="entry name" value="Tripeptidyl-peptidase_I"/>
</dbReference>
<feature type="binding site" evidence="9">
    <location>
        <position position="573"/>
    </location>
    <ligand>
        <name>Ca(2+)</name>
        <dbReference type="ChEBI" id="CHEBI:29108"/>
    </ligand>
</feature>
<dbReference type="SMART" id="SM00944">
    <property type="entry name" value="Pro-kuma_activ"/>
    <property type="match status" value="1"/>
</dbReference>
<evidence type="ECO:0000256" key="3">
    <source>
        <dbReference type="ARBA" id="ARBA00022801"/>
    </source>
</evidence>
<dbReference type="Pfam" id="PF09286">
    <property type="entry name" value="Pro-kuma_activ"/>
    <property type="match status" value="1"/>
</dbReference>
<feature type="active site" description="Charge relay system" evidence="9">
    <location>
        <position position="286"/>
    </location>
</feature>
<accession>A0ABN9Y2K4</accession>
<comment type="cofactor">
    <cofactor evidence="9">
        <name>Ca(2+)</name>
        <dbReference type="ChEBI" id="CHEBI:29108"/>
    </cofactor>
    <text evidence="9">Binds 1 Ca(2+) ion per subunit.</text>
</comment>
<feature type="binding site" evidence="9">
    <location>
        <position position="547"/>
    </location>
    <ligand>
        <name>Ca(2+)</name>
        <dbReference type="ChEBI" id="CHEBI:29108"/>
    </ligand>
</feature>
<feature type="domain" description="Peptidase S53" evidence="11">
    <location>
        <begin position="205"/>
        <end position="593"/>
    </location>
</feature>
<dbReference type="SUPFAM" id="SSF54897">
    <property type="entry name" value="Protease propeptides/inhibitors"/>
    <property type="match status" value="1"/>
</dbReference>
<dbReference type="Gene3D" id="3.40.50.200">
    <property type="entry name" value="Peptidase S8/S53 domain"/>
    <property type="match status" value="1"/>
</dbReference>
<keyword evidence="1 9" id="KW-0645">Protease</keyword>
<keyword evidence="4 9" id="KW-0720">Serine protease</keyword>
<feature type="active site" description="Charge relay system" evidence="9">
    <location>
        <position position="290"/>
    </location>
</feature>
<evidence type="ECO:0000256" key="4">
    <source>
        <dbReference type="ARBA" id="ARBA00022825"/>
    </source>
</evidence>
<keyword evidence="6" id="KW-0865">Zymogen</keyword>